<protein>
    <recommendedName>
        <fullName evidence="3">GH64 domain-containing protein</fullName>
    </recommendedName>
</protein>
<dbReference type="EMBL" id="JACHHN010000003">
    <property type="protein sequence ID" value="MBB5190838.1"/>
    <property type="molecule type" value="Genomic_DNA"/>
</dbReference>
<proteinExistence type="predicted"/>
<reference evidence="4 5" key="1">
    <citation type="submission" date="2020-08" db="EMBL/GenBank/DDBJ databases">
        <title>Genomic Encyclopedia of Type Strains, Phase IV (KMG-IV): sequencing the most valuable type-strain genomes for metagenomic binning, comparative biology and taxonomic classification.</title>
        <authorList>
            <person name="Goeker M."/>
        </authorList>
    </citation>
    <scope>NUCLEOTIDE SEQUENCE [LARGE SCALE GENOMIC DNA]</scope>
    <source>
        <strain evidence="4 5">DSM 18233</strain>
    </source>
</reference>
<dbReference type="Pfam" id="PF16483">
    <property type="entry name" value="Glyco_hydro_64"/>
    <property type="match status" value="2"/>
</dbReference>
<sequence>MTRPFARFRCIAPGLLSLATLALLSACGGGGGNSAATTTTTSNTSAPTIPLASSGNGPQITTQPADQTVSVGQRAFYFVTAPGATGWQWYKNGVAIAGATSASYFANATATGDDGSVYAVAVSNGTGVTASNQAATHLNPNADGTPPAAFWGNVAALPAASNVMTVSFVNQTGGKYPDAQIFWKISGTNASGGQVNEFHSIADEPVYDMPGINSARMYFFIAPNQAAATTSNTSYYDFIEFNVGRSNASQPWNFNGDTTRVDAFGLKLAIRLQCADGTDVQRGEDYGTFLEDRAVTFQKYLGEVSATFASTATQFAPYRIVEPGSASNFAANGANAAYYNAYIDQVWAANGIDPSIVPKPTPFLRFADGSRPDLIAAVERHVAEKPGTFKADGTLVNPNFWSTVPQSAFYPAEPANQYARFWHTHGIAGLAYGFSYDDVGSHSSDVGCNNPNHLIVAVGW</sequence>
<accession>A0A840RE95</accession>
<dbReference type="InterPro" id="IPR037176">
    <property type="entry name" value="Osmotin/thaumatin-like_sf"/>
</dbReference>
<organism evidence="4 5">
    <name type="scientific">Silvimonas terrae</name>
    <dbReference type="NCBI Taxonomy" id="300266"/>
    <lineage>
        <taxon>Bacteria</taxon>
        <taxon>Pseudomonadati</taxon>
        <taxon>Pseudomonadota</taxon>
        <taxon>Betaproteobacteria</taxon>
        <taxon>Neisseriales</taxon>
        <taxon>Chitinibacteraceae</taxon>
        <taxon>Silvimonas</taxon>
    </lineage>
</organism>
<feature type="compositionally biased region" description="Low complexity" evidence="1">
    <location>
        <begin position="34"/>
        <end position="46"/>
    </location>
</feature>
<dbReference type="PROSITE" id="PS52006">
    <property type="entry name" value="GH64"/>
    <property type="match status" value="1"/>
</dbReference>
<gene>
    <name evidence="4" type="ORF">HNQ50_001561</name>
</gene>
<name>A0A840RE95_9NEIS</name>
<evidence type="ECO:0000256" key="1">
    <source>
        <dbReference type="SAM" id="MobiDB-lite"/>
    </source>
</evidence>
<feature type="compositionally biased region" description="Polar residues" evidence="1">
    <location>
        <begin position="51"/>
        <end position="62"/>
    </location>
</feature>
<dbReference type="AlphaFoldDB" id="A0A840RE95"/>
<feature type="region of interest" description="Disordered" evidence="1">
    <location>
        <begin position="34"/>
        <end position="62"/>
    </location>
</feature>
<dbReference type="RefSeq" id="WP_184099259.1">
    <property type="nucleotide sequence ID" value="NZ_JACHHN010000003.1"/>
</dbReference>
<feature type="signal peptide" evidence="2">
    <location>
        <begin position="1"/>
        <end position="25"/>
    </location>
</feature>
<dbReference type="InterPro" id="IPR032477">
    <property type="entry name" value="Glyco_hydro_64"/>
</dbReference>
<evidence type="ECO:0000259" key="3">
    <source>
        <dbReference type="PROSITE" id="PS52006"/>
    </source>
</evidence>
<dbReference type="Proteomes" id="UP000543030">
    <property type="component" value="Unassembled WGS sequence"/>
</dbReference>
<dbReference type="SUPFAM" id="SSF48726">
    <property type="entry name" value="Immunoglobulin"/>
    <property type="match status" value="1"/>
</dbReference>
<evidence type="ECO:0000313" key="4">
    <source>
        <dbReference type="EMBL" id="MBB5190838.1"/>
    </source>
</evidence>
<dbReference type="PROSITE" id="PS51257">
    <property type="entry name" value="PROKAR_LIPOPROTEIN"/>
    <property type="match status" value="1"/>
</dbReference>
<keyword evidence="2" id="KW-0732">Signal</keyword>
<dbReference type="InterPro" id="IPR036179">
    <property type="entry name" value="Ig-like_dom_sf"/>
</dbReference>
<evidence type="ECO:0000256" key="2">
    <source>
        <dbReference type="SAM" id="SignalP"/>
    </source>
</evidence>
<feature type="chain" id="PRO_5032813179" description="GH64 domain-containing protein" evidence="2">
    <location>
        <begin position="26"/>
        <end position="460"/>
    </location>
</feature>
<keyword evidence="5" id="KW-1185">Reference proteome</keyword>
<dbReference type="Gene3D" id="2.60.110.10">
    <property type="entry name" value="Thaumatin"/>
    <property type="match status" value="2"/>
</dbReference>
<comment type="caution">
    <text evidence="4">The sequence shown here is derived from an EMBL/GenBank/DDBJ whole genome shotgun (WGS) entry which is preliminary data.</text>
</comment>
<feature type="domain" description="GH64" evidence="3">
    <location>
        <begin position="161"/>
        <end position="460"/>
    </location>
</feature>
<evidence type="ECO:0000313" key="5">
    <source>
        <dbReference type="Proteomes" id="UP000543030"/>
    </source>
</evidence>